<sequence length="133" mass="14093">MPSPISLASPLPPISSNVGALSIRIALCAEATDAAPHGHLLAEIFDCLALPSVRVLDLVLNHGLAWPHAAFLRVSTRSSFSEHLISLDISQVVLAEHELLECLQELPSLLLTISNHLPPAVATWGPSGMKTPS</sequence>
<dbReference type="Proteomes" id="UP001215598">
    <property type="component" value="Unassembled WGS sequence"/>
</dbReference>
<comment type="caution">
    <text evidence="1">The sequence shown here is derived from an EMBL/GenBank/DDBJ whole genome shotgun (WGS) entry which is preliminary data.</text>
</comment>
<organism evidence="1 2">
    <name type="scientific">Mycena metata</name>
    <dbReference type="NCBI Taxonomy" id="1033252"/>
    <lineage>
        <taxon>Eukaryota</taxon>
        <taxon>Fungi</taxon>
        <taxon>Dikarya</taxon>
        <taxon>Basidiomycota</taxon>
        <taxon>Agaricomycotina</taxon>
        <taxon>Agaricomycetes</taxon>
        <taxon>Agaricomycetidae</taxon>
        <taxon>Agaricales</taxon>
        <taxon>Marasmiineae</taxon>
        <taxon>Mycenaceae</taxon>
        <taxon>Mycena</taxon>
    </lineage>
</organism>
<evidence type="ECO:0000313" key="2">
    <source>
        <dbReference type="Proteomes" id="UP001215598"/>
    </source>
</evidence>
<dbReference type="AlphaFoldDB" id="A0AAD7N7V3"/>
<evidence type="ECO:0000313" key="1">
    <source>
        <dbReference type="EMBL" id="KAJ7750533.1"/>
    </source>
</evidence>
<accession>A0AAD7N7V3</accession>
<proteinExistence type="predicted"/>
<reference evidence="1" key="1">
    <citation type="submission" date="2023-03" db="EMBL/GenBank/DDBJ databases">
        <title>Massive genome expansion in bonnet fungi (Mycena s.s.) driven by repeated elements and novel gene families across ecological guilds.</title>
        <authorList>
            <consortium name="Lawrence Berkeley National Laboratory"/>
            <person name="Harder C.B."/>
            <person name="Miyauchi S."/>
            <person name="Viragh M."/>
            <person name="Kuo A."/>
            <person name="Thoen E."/>
            <person name="Andreopoulos B."/>
            <person name="Lu D."/>
            <person name="Skrede I."/>
            <person name="Drula E."/>
            <person name="Henrissat B."/>
            <person name="Morin E."/>
            <person name="Kohler A."/>
            <person name="Barry K."/>
            <person name="LaButti K."/>
            <person name="Morin E."/>
            <person name="Salamov A."/>
            <person name="Lipzen A."/>
            <person name="Mereny Z."/>
            <person name="Hegedus B."/>
            <person name="Baldrian P."/>
            <person name="Stursova M."/>
            <person name="Weitz H."/>
            <person name="Taylor A."/>
            <person name="Grigoriev I.V."/>
            <person name="Nagy L.G."/>
            <person name="Martin F."/>
            <person name="Kauserud H."/>
        </authorList>
    </citation>
    <scope>NUCLEOTIDE SEQUENCE</scope>
    <source>
        <strain evidence="1">CBHHK182m</strain>
    </source>
</reference>
<keyword evidence="2" id="KW-1185">Reference proteome</keyword>
<protein>
    <submittedName>
        <fullName evidence="1">Uncharacterized protein</fullName>
    </submittedName>
</protein>
<gene>
    <name evidence="1" type="ORF">B0H16DRAFT_1724461</name>
</gene>
<dbReference type="EMBL" id="JARKIB010000065">
    <property type="protein sequence ID" value="KAJ7750533.1"/>
    <property type="molecule type" value="Genomic_DNA"/>
</dbReference>
<name>A0AAD7N7V3_9AGAR</name>